<gene>
    <name evidence="1" type="ORF">Cni_G08668</name>
</gene>
<evidence type="ECO:0000313" key="2">
    <source>
        <dbReference type="Proteomes" id="UP001327560"/>
    </source>
</evidence>
<protein>
    <submittedName>
        <fullName evidence="1">Uncharacterized protein</fullName>
    </submittedName>
</protein>
<keyword evidence="2" id="KW-1185">Reference proteome</keyword>
<sequence>MLNVLESSDPAIHVLPRTLFDGCCYNRNCTVDSSAADVPLQEEADEDGSLALRLVDAPPIYRAVPIGKGRRKPAKRGRVLADFAKELSILRSKIRLRLVQGCRFVLNQFGASDLSLLVPAELGILMISPLF</sequence>
<dbReference type="Proteomes" id="UP001327560">
    <property type="component" value="Chromosome 3"/>
</dbReference>
<name>A0AAQ3K4I7_9LILI</name>
<dbReference type="EMBL" id="CP136892">
    <property type="protein sequence ID" value="WOK99956.1"/>
    <property type="molecule type" value="Genomic_DNA"/>
</dbReference>
<proteinExistence type="predicted"/>
<organism evidence="1 2">
    <name type="scientific">Canna indica</name>
    <name type="common">Indian-shot</name>
    <dbReference type="NCBI Taxonomy" id="4628"/>
    <lineage>
        <taxon>Eukaryota</taxon>
        <taxon>Viridiplantae</taxon>
        <taxon>Streptophyta</taxon>
        <taxon>Embryophyta</taxon>
        <taxon>Tracheophyta</taxon>
        <taxon>Spermatophyta</taxon>
        <taxon>Magnoliopsida</taxon>
        <taxon>Liliopsida</taxon>
        <taxon>Zingiberales</taxon>
        <taxon>Cannaceae</taxon>
        <taxon>Canna</taxon>
    </lineage>
</organism>
<dbReference type="AlphaFoldDB" id="A0AAQ3K4I7"/>
<evidence type="ECO:0000313" key="1">
    <source>
        <dbReference type="EMBL" id="WOK99956.1"/>
    </source>
</evidence>
<accession>A0AAQ3K4I7</accession>
<reference evidence="1 2" key="1">
    <citation type="submission" date="2023-10" db="EMBL/GenBank/DDBJ databases">
        <title>Chromosome-scale genome assembly provides insights into flower coloration mechanisms of Canna indica.</title>
        <authorList>
            <person name="Li C."/>
        </authorList>
    </citation>
    <scope>NUCLEOTIDE SEQUENCE [LARGE SCALE GENOMIC DNA]</scope>
    <source>
        <tissue evidence="1">Flower</tissue>
    </source>
</reference>